<protein>
    <submittedName>
        <fullName evidence="1">TIGR03086 family metal-binding protein</fullName>
    </submittedName>
</protein>
<name>A0ABW1K7W7_9ACTN</name>
<dbReference type="Proteomes" id="UP001596203">
    <property type="component" value="Unassembled WGS sequence"/>
</dbReference>
<comment type="caution">
    <text evidence="1">The sequence shown here is derived from an EMBL/GenBank/DDBJ whole genome shotgun (WGS) entry which is preliminary data.</text>
</comment>
<organism evidence="1 2">
    <name type="scientific">Plantactinospora solaniradicis</name>
    <dbReference type="NCBI Taxonomy" id="1723736"/>
    <lineage>
        <taxon>Bacteria</taxon>
        <taxon>Bacillati</taxon>
        <taxon>Actinomycetota</taxon>
        <taxon>Actinomycetes</taxon>
        <taxon>Micromonosporales</taxon>
        <taxon>Micromonosporaceae</taxon>
        <taxon>Plantactinospora</taxon>
    </lineage>
</organism>
<reference evidence="2" key="1">
    <citation type="journal article" date="2019" name="Int. J. Syst. Evol. Microbiol.">
        <title>The Global Catalogue of Microorganisms (GCM) 10K type strain sequencing project: providing services to taxonomists for standard genome sequencing and annotation.</title>
        <authorList>
            <consortium name="The Broad Institute Genomics Platform"/>
            <consortium name="The Broad Institute Genome Sequencing Center for Infectious Disease"/>
            <person name="Wu L."/>
            <person name="Ma J."/>
        </authorList>
    </citation>
    <scope>NUCLEOTIDE SEQUENCE [LARGE SCALE GENOMIC DNA]</scope>
    <source>
        <strain evidence="2">ZS-35-S2</strain>
    </source>
</reference>
<dbReference type="NCBIfam" id="TIGR03083">
    <property type="entry name" value="maleylpyruvate isomerase family mycothiol-dependent enzyme"/>
    <property type="match status" value="1"/>
</dbReference>
<gene>
    <name evidence="1" type="ORF">ACFP2T_09120</name>
</gene>
<proteinExistence type="predicted"/>
<accession>A0ABW1K7W7</accession>
<dbReference type="SUPFAM" id="SSF109854">
    <property type="entry name" value="DinB/YfiT-like putative metalloenzymes"/>
    <property type="match status" value="1"/>
</dbReference>
<dbReference type="InterPro" id="IPR034660">
    <property type="entry name" value="DinB/YfiT-like"/>
</dbReference>
<dbReference type="EMBL" id="JBHSPR010000007">
    <property type="protein sequence ID" value="MFC6016358.1"/>
    <property type="molecule type" value="Genomic_DNA"/>
</dbReference>
<dbReference type="InterPro" id="IPR017517">
    <property type="entry name" value="Maleyloyr_isom"/>
</dbReference>
<evidence type="ECO:0000313" key="1">
    <source>
        <dbReference type="EMBL" id="MFC6016358.1"/>
    </source>
</evidence>
<keyword evidence="2" id="KW-1185">Reference proteome</keyword>
<sequence length="191" mass="21150">MAVSDRPAERHREIGRVFTERVRGTRSWDVPAPVDGWTARDVVRHLVEWLPSFLAGGSSVRLPAVPSVDDDPTGAWQAHVDAVQALLDDPATAELTLSNRHVGQLPLDRAIDQFYTSDVFMHTWDLARATGQDDRLDPDFCALLLAGMEPMEDVIRSSGQYGPRVPVKDDADVQTKMLAFIGRDPHWTPAG</sequence>
<dbReference type="InterPro" id="IPR017520">
    <property type="entry name" value="CHP03086"/>
</dbReference>
<dbReference type="NCBIfam" id="TIGR03086">
    <property type="entry name" value="TIGR03086 family metal-binding protein"/>
    <property type="match status" value="1"/>
</dbReference>
<evidence type="ECO:0000313" key="2">
    <source>
        <dbReference type="Proteomes" id="UP001596203"/>
    </source>
</evidence>
<dbReference type="RefSeq" id="WP_377419645.1">
    <property type="nucleotide sequence ID" value="NZ_JBHSPR010000007.1"/>
</dbReference>